<dbReference type="Proteomes" id="UP000010388">
    <property type="component" value="Chromosome"/>
</dbReference>
<evidence type="ECO:0000313" key="3">
    <source>
        <dbReference type="EMBL" id="AFY28558.1"/>
    </source>
</evidence>
<dbReference type="OrthoDB" id="583309at2"/>
<dbReference type="InterPro" id="IPR011761">
    <property type="entry name" value="ATP-grasp"/>
</dbReference>
<dbReference type="PANTHER" id="PTHR21621:SF0">
    <property type="entry name" value="BETA-CITRYLGLUTAMATE SYNTHASE B-RELATED"/>
    <property type="match status" value="1"/>
</dbReference>
<reference evidence="4" key="1">
    <citation type="journal article" date="2013" name="Proc. Natl. Acad. Sci. U.S.A.">
        <title>Improving the coverage of the cyanobacterial phylum using diversity-driven genome sequencing.</title>
        <authorList>
            <person name="Shih P.M."/>
            <person name="Wu D."/>
            <person name="Latifi A."/>
            <person name="Axen S.D."/>
            <person name="Fewer D.P."/>
            <person name="Talla E."/>
            <person name="Calteau A."/>
            <person name="Cai F."/>
            <person name="Tandeau de Marsac N."/>
            <person name="Rippka R."/>
            <person name="Herdman M."/>
            <person name="Sivonen K."/>
            <person name="Coursin T."/>
            <person name="Laurent T."/>
            <person name="Goodwin L."/>
            <person name="Nolan M."/>
            <person name="Davenport K.W."/>
            <person name="Han C.S."/>
            <person name="Rubin E.M."/>
            <person name="Eisen J.A."/>
            <person name="Woyke T."/>
            <person name="Gugger M."/>
            <person name="Kerfeld C.A."/>
        </authorList>
    </citation>
    <scope>NUCLEOTIDE SEQUENCE [LARGE SCALE GENOMIC DNA]</scope>
    <source>
        <strain evidence="4">ATCC 27147 / PCC 6307</strain>
    </source>
</reference>
<dbReference type="Gene3D" id="3.30.470.20">
    <property type="entry name" value="ATP-grasp fold, B domain"/>
    <property type="match status" value="1"/>
</dbReference>
<evidence type="ECO:0000259" key="2">
    <source>
        <dbReference type="PROSITE" id="PS50975"/>
    </source>
</evidence>
<name>K9P6G4_CYAGP</name>
<evidence type="ECO:0000256" key="1">
    <source>
        <dbReference type="PROSITE-ProRule" id="PRU00409"/>
    </source>
</evidence>
<dbReference type="SUPFAM" id="SSF56059">
    <property type="entry name" value="Glutathione synthetase ATP-binding domain-like"/>
    <property type="match status" value="1"/>
</dbReference>
<sequence length="284" mass="30826">MSVLLLGAVNDPVLQGVAEALRRRGVAPRIGPWSAELRPAELRRWQAEISAVVVRPTGAAAGLDAGAEHALQSWLDLTPALVLNRPAAAAICASKPAQLRWLRRWGWEVPPTLVTTSAAEALAFRERHGEVIVKAVGSSRSRVRRFDGENDPRLALLSWCPTQFQRRIVGVDHRVHVVGERVFGCRIESEAVDYRLPASGCAAPRLVAQPLPEEVAQRCRHTCRQMGLGLAGIDLRLTPEGRWVIFEVNAMPGFTVFETGTEGAGEAPISDAVAELLARGPVLK</sequence>
<dbReference type="RefSeq" id="WP_015109011.1">
    <property type="nucleotide sequence ID" value="NC_019675.1"/>
</dbReference>
<dbReference type="GO" id="GO:0018169">
    <property type="term" value="F:ribosomal S6-glutamic acid ligase activity"/>
    <property type="evidence" value="ECO:0007669"/>
    <property type="project" value="TreeGrafter"/>
</dbReference>
<organism evidence="3 4">
    <name type="scientific">Cyanobium gracile (strain ATCC 27147 / PCC 6307)</name>
    <dbReference type="NCBI Taxonomy" id="292564"/>
    <lineage>
        <taxon>Bacteria</taxon>
        <taxon>Bacillati</taxon>
        <taxon>Cyanobacteriota</taxon>
        <taxon>Cyanophyceae</taxon>
        <taxon>Synechococcales</taxon>
        <taxon>Prochlorococcaceae</taxon>
        <taxon>Cyanobium</taxon>
    </lineage>
</organism>
<dbReference type="AlphaFoldDB" id="K9P6G4"/>
<dbReference type="STRING" id="292564.Cyagr_1387"/>
<dbReference type="HOGENOM" id="CLU_055286_1_0_3"/>
<dbReference type="KEGG" id="cgc:Cyagr_1387"/>
<feature type="domain" description="ATP-grasp" evidence="2">
    <location>
        <begin position="99"/>
        <end position="278"/>
    </location>
</feature>
<dbReference type="PROSITE" id="PS50975">
    <property type="entry name" value="ATP_GRASP"/>
    <property type="match status" value="1"/>
</dbReference>
<protein>
    <submittedName>
        <fullName evidence="3">Glutathione synthase/ribosomal protein S6 modification enzyme (Glutaminyl transferase)</fullName>
    </submittedName>
</protein>
<dbReference type="GO" id="GO:0005524">
    <property type="term" value="F:ATP binding"/>
    <property type="evidence" value="ECO:0007669"/>
    <property type="project" value="UniProtKB-UniRule"/>
</dbReference>
<evidence type="ECO:0000313" key="4">
    <source>
        <dbReference type="Proteomes" id="UP000010388"/>
    </source>
</evidence>
<dbReference type="eggNOG" id="COG0189">
    <property type="taxonomic scope" value="Bacteria"/>
</dbReference>
<dbReference type="EMBL" id="CP003495">
    <property type="protein sequence ID" value="AFY28558.1"/>
    <property type="molecule type" value="Genomic_DNA"/>
</dbReference>
<keyword evidence="1" id="KW-0547">Nucleotide-binding</keyword>
<accession>K9P6G4</accession>
<dbReference type="GO" id="GO:0046872">
    <property type="term" value="F:metal ion binding"/>
    <property type="evidence" value="ECO:0007669"/>
    <property type="project" value="InterPro"/>
</dbReference>
<gene>
    <name evidence="3" type="ordered locus">Cyagr_1387</name>
</gene>
<keyword evidence="1" id="KW-0067">ATP-binding</keyword>
<dbReference type="GO" id="GO:0005737">
    <property type="term" value="C:cytoplasm"/>
    <property type="evidence" value="ECO:0007669"/>
    <property type="project" value="TreeGrafter"/>
</dbReference>
<keyword evidence="3" id="KW-0808">Transferase</keyword>
<dbReference type="GO" id="GO:0009432">
    <property type="term" value="P:SOS response"/>
    <property type="evidence" value="ECO:0007669"/>
    <property type="project" value="TreeGrafter"/>
</dbReference>
<proteinExistence type="predicted"/>
<dbReference type="PANTHER" id="PTHR21621">
    <property type="entry name" value="RIBOSOMAL PROTEIN S6 MODIFICATION PROTEIN"/>
    <property type="match status" value="1"/>
</dbReference>
<dbReference type="GO" id="GO:0016740">
    <property type="term" value="F:transferase activity"/>
    <property type="evidence" value="ECO:0007669"/>
    <property type="project" value="UniProtKB-KW"/>
</dbReference>